<keyword evidence="1" id="KW-0812">Transmembrane</keyword>
<keyword evidence="1" id="KW-0472">Membrane</keyword>
<comment type="caution">
    <text evidence="2">The sequence shown here is derived from an EMBL/GenBank/DDBJ whole genome shotgun (WGS) entry which is preliminary data.</text>
</comment>
<keyword evidence="3" id="KW-1185">Reference proteome</keyword>
<dbReference type="RefSeq" id="WP_227228961.1">
    <property type="nucleotide sequence ID" value="NZ_JAJCVJ010000001.1"/>
</dbReference>
<sequence length="259" mass="28258">MTNRRKALALLFVGLLLVSLPVVVPAVVDVHPEPEYPGVVSADVVDPTDPDDQRTVIRSNGEGIVLDVSDLRNERESRPIPVDAPNETTETLRNATVRNVTTNDETVAGDLRRIDTEYEFYTGGDERRWYRLTVTETENGTAVFGRAVDGEDVTRHVIDERTVPASSLTAAERRTLDRVIDGGDGSYDGYRPDADDPLLDDVPALVERDGTVYWVRTTVHIDDFGPSPAQLVLLLAGGVGVVLLLASVAVAVTDLRADR</sequence>
<accession>A0ABD5R7V9</accession>
<dbReference type="Proteomes" id="UP001596201">
    <property type="component" value="Unassembled WGS sequence"/>
</dbReference>
<feature type="transmembrane region" description="Helical" evidence="1">
    <location>
        <begin position="231"/>
        <end position="252"/>
    </location>
</feature>
<proteinExistence type="predicted"/>
<protein>
    <recommendedName>
        <fullName evidence="4">DUF3068 domain-containing protein</fullName>
    </recommendedName>
</protein>
<gene>
    <name evidence="2" type="ORF">ACFPJ5_02320</name>
</gene>
<evidence type="ECO:0000313" key="2">
    <source>
        <dbReference type="EMBL" id="MFC5365757.1"/>
    </source>
</evidence>
<evidence type="ECO:0000313" key="3">
    <source>
        <dbReference type="Proteomes" id="UP001596201"/>
    </source>
</evidence>
<evidence type="ECO:0008006" key="4">
    <source>
        <dbReference type="Google" id="ProtNLM"/>
    </source>
</evidence>
<name>A0ABD5R7V9_9EURY</name>
<dbReference type="EMBL" id="JBHSKX010000001">
    <property type="protein sequence ID" value="MFC5365757.1"/>
    <property type="molecule type" value="Genomic_DNA"/>
</dbReference>
<evidence type="ECO:0000256" key="1">
    <source>
        <dbReference type="SAM" id="Phobius"/>
    </source>
</evidence>
<keyword evidence="1" id="KW-1133">Transmembrane helix</keyword>
<dbReference type="AlphaFoldDB" id="A0ABD5R7V9"/>
<reference evidence="2 3" key="1">
    <citation type="journal article" date="2019" name="Int. J. Syst. Evol. Microbiol.">
        <title>The Global Catalogue of Microorganisms (GCM) 10K type strain sequencing project: providing services to taxonomists for standard genome sequencing and annotation.</title>
        <authorList>
            <consortium name="The Broad Institute Genomics Platform"/>
            <consortium name="The Broad Institute Genome Sequencing Center for Infectious Disease"/>
            <person name="Wu L."/>
            <person name="Ma J."/>
        </authorList>
    </citation>
    <scope>NUCLEOTIDE SEQUENCE [LARGE SCALE GENOMIC DNA]</scope>
    <source>
        <strain evidence="2 3">CGMCC 1.12237</strain>
    </source>
</reference>
<organism evidence="2 3">
    <name type="scientific">Salinirubrum litoreum</name>
    <dbReference type="NCBI Taxonomy" id="1126234"/>
    <lineage>
        <taxon>Archaea</taxon>
        <taxon>Methanobacteriati</taxon>
        <taxon>Methanobacteriota</taxon>
        <taxon>Stenosarchaea group</taxon>
        <taxon>Halobacteria</taxon>
        <taxon>Halobacteriales</taxon>
        <taxon>Haloferacaceae</taxon>
        <taxon>Salinirubrum</taxon>
    </lineage>
</organism>